<evidence type="ECO:0000256" key="2">
    <source>
        <dbReference type="SAM" id="SignalP"/>
    </source>
</evidence>
<proteinExistence type="predicted"/>
<feature type="compositionally biased region" description="Low complexity" evidence="1">
    <location>
        <begin position="30"/>
        <end position="44"/>
    </location>
</feature>
<feature type="region of interest" description="Disordered" evidence="1">
    <location>
        <begin position="66"/>
        <end position="91"/>
    </location>
</feature>
<feature type="region of interest" description="Disordered" evidence="1">
    <location>
        <begin position="162"/>
        <end position="183"/>
    </location>
</feature>
<accession>A0A841DTK7</accession>
<dbReference type="RefSeq" id="WP_184835498.1">
    <property type="nucleotide sequence ID" value="NZ_BAAAVN010000007.1"/>
</dbReference>
<keyword evidence="2" id="KW-0732">Signal</keyword>
<sequence>MRIWTGLAAVTVLAVALSGCGAKEETPQVASADGASPSASASASGGAGPDDKAPLLKFSQCMRANGVPGYPDPKEGANGGVDLTVPEGTDPKKVEAATEKCKSHLPGLGEVRKPDAGAIAQLRKIAQCMRDNGITKFPDPAADGKQTDPTKLGIDPLSAEFQAAQRKCQPAGSTAGPQNQSNG</sequence>
<evidence type="ECO:0000256" key="1">
    <source>
        <dbReference type="SAM" id="MobiDB-lite"/>
    </source>
</evidence>
<evidence type="ECO:0008006" key="5">
    <source>
        <dbReference type="Google" id="ProtNLM"/>
    </source>
</evidence>
<feature type="signal peptide" evidence="2">
    <location>
        <begin position="1"/>
        <end position="22"/>
    </location>
</feature>
<protein>
    <recommendedName>
        <fullName evidence="5">Secreted protein</fullName>
    </recommendedName>
</protein>
<evidence type="ECO:0000313" key="4">
    <source>
        <dbReference type="Proteomes" id="UP000558997"/>
    </source>
</evidence>
<reference evidence="3 4" key="1">
    <citation type="submission" date="2020-08" db="EMBL/GenBank/DDBJ databases">
        <title>Sequencing the genomes of 1000 actinobacteria strains.</title>
        <authorList>
            <person name="Klenk H.-P."/>
        </authorList>
    </citation>
    <scope>NUCLEOTIDE SEQUENCE [LARGE SCALE GENOMIC DNA]</scope>
    <source>
        <strain evidence="3 4">DSM 17294</strain>
    </source>
</reference>
<comment type="caution">
    <text evidence="3">The sequence shown here is derived from an EMBL/GenBank/DDBJ whole genome shotgun (WGS) entry which is preliminary data.</text>
</comment>
<feature type="chain" id="PRO_5038918975" description="Secreted protein" evidence="2">
    <location>
        <begin position="23"/>
        <end position="183"/>
    </location>
</feature>
<dbReference type="EMBL" id="JACHNF010000001">
    <property type="protein sequence ID" value="MBB5980060.1"/>
    <property type="molecule type" value="Genomic_DNA"/>
</dbReference>
<dbReference type="PROSITE" id="PS51257">
    <property type="entry name" value="PROKAR_LIPOPROTEIN"/>
    <property type="match status" value="1"/>
</dbReference>
<feature type="compositionally biased region" description="Polar residues" evidence="1">
    <location>
        <begin position="171"/>
        <end position="183"/>
    </location>
</feature>
<evidence type="ECO:0000313" key="3">
    <source>
        <dbReference type="EMBL" id="MBB5980060.1"/>
    </source>
</evidence>
<name>A0A841DTK7_9ACTN</name>
<gene>
    <name evidence="3" type="ORF">HDA44_003401</name>
</gene>
<feature type="region of interest" description="Disordered" evidence="1">
    <location>
        <begin position="28"/>
        <end position="54"/>
    </location>
</feature>
<dbReference type="AlphaFoldDB" id="A0A841DTK7"/>
<keyword evidence="4" id="KW-1185">Reference proteome</keyword>
<dbReference type="Proteomes" id="UP000558997">
    <property type="component" value="Unassembled WGS sequence"/>
</dbReference>
<organism evidence="3 4">
    <name type="scientific">Kribbella solani</name>
    <dbReference type="NCBI Taxonomy" id="236067"/>
    <lineage>
        <taxon>Bacteria</taxon>
        <taxon>Bacillati</taxon>
        <taxon>Actinomycetota</taxon>
        <taxon>Actinomycetes</taxon>
        <taxon>Propionibacteriales</taxon>
        <taxon>Kribbellaceae</taxon>
        <taxon>Kribbella</taxon>
    </lineage>
</organism>